<dbReference type="EMBL" id="JAEFBK010000008">
    <property type="protein sequence ID" value="KAG7578019.1"/>
    <property type="molecule type" value="Genomic_DNA"/>
</dbReference>
<gene>
    <name evidence="1" type="ORF">ISN45_Aa03g022480</name>
</gene>
<accession>A0A8T2AWP5</accession>
<sequence length="95" mass="10932">MNFKLSPNFGSYRATGHSFKIFLTWSTIVKPCEEIPNHSLRFSFIPFDKLQRHGKYVFLDVIGEIVGMNDLKEITIRNAPSKLLNVQLFNSRALS</sequence>
<name>A0A8T2AWP5_9BRAS</name>
<evidence type="ECO:0000313" key="1">
    <source>
        <dbReference type="EMBL" id="KAG7578019.1"/>
    </source>
</evidence>
<evidence type="ECO:0008006" key="3">
    <source>
        <dbReference type="Google" id="ProtNLM"/>
    </source>
</evidence>
<organism evidence="1 2">
    <name type="scientific">Arabidopsis thaliana x Arabidopsis arenosa</name>
    <dbReference type="NCBI Taxonomy" id="1240361"/>
    <lineage>
        <taxon>Eukaryota</taxon>
        <taxon>Viridiplantae</taxon>
        <taxon>Streptophyta</taxon>
        <taxon>Embryophyta</taxon>
        <taxon>Tracheophyta</taxon>
        <taxon>Spermatophyta</taxon>
        <taxon>Magnoliopsida</taxon>
        <taxon>eudicotyledons</taxon>
        <taxon>Gunneridae</taxon>
        <taxon>Pentapetalae</taxon>
        <taxon>rosids</taxon>
        <taxon>malvids</taxon>
        <taxon>Brassicales</taxon>
        <taxon>Brassicaceae</taxon>
        <taxon>Camelineae</taxon>
        <taxon>Arabidopsis</taxon>
    </lineage>
</organism>
<comment type="caution">
    <text evidence="1">The sequence shown here is derived from an EMBL/GenBank/DDBJ whole genome shotgun (WGS) entry which is preliminary data.</text>
</comment>
<keyword evidence="2" id="KW-1185">Reference proteome</keyword>
<dbReference type="AlphaFoldDB" id="A0A8T2AWP5"/>
<proteinExistence type="predicted"/>
<dbReference type="Proteomes" id="UP000694240">
    <property type="component" value="Chromosome 8"/>
</dbReference>
<reference evidence="1 2" key="1">
    <citation type="submission" date="2020-12" db="EMBL/GenBank/DDBJ databases">
        <title>Concerted genomic and epigenomic changes stabilize Arabidopsis allopolyploids.</title>
        <authorList>
            <person name="Chen Z."/>
        </authorList>
    </citation>
    <scope>NUCLEOTIDE SEQUENCE [LARGE SCALE GENOMIC DNA]</scope>
    <source>
        <strain evidence="1">Allo738</strain>
        <tissue evidence="1">Leaf</tissue>
    </source>
</reference>
<evidence type="ECO:0000313" key="2">
    <source>
        <dbReference type="Proteomes" id="UP000694240"/>
    </source>
</evidence>
<protein>
    <recommendedName>
        <fullName evidence="3">DUF223 domain-containing protein</fullName>
    </recommendedName>
</protein>